<evidence type="ECO:0000256" key="7">
    <source>
        <dbReference type="SAM" id="Phobius"/>
    </source>
</evidence>
<feature type="domain" description="Endoplasmic reticulum vesicle transporter N-terminal" evidence="9">
    <location>
        <begin position="10"/>
        <end position="99"/>
    </location>
</feature>
<evidence type="ECO:0000256" key="6">
    <source>
        <dbReference type="SAM" id="MobiDB-lite"/>
    </source>
</evidence>
<comment type="similarity">
    <text evidence="2">Belongs to the ERGIC family.</text>
</comment>
<feature type="domain" description="Endoplasmic reticulum vesicle transporter C-terminal" evidence="8">
    <location>
        <begin position="166"/>
        <end position="378"/>
    </location>
</feature>
<keyword evidence="5 7" id="KW-0472">Membrane</keyword>
<dbReference type="GO" id="GO:0030134">
    <property type="term" value="C:COPII-coated ER to Golgi transport vesicle"/>
    <property type="evidence" value="ECO:0007669"/>
    <property type="project" value="TreeGrafter"/>
</dbReference>
<dbReference type="InterPro" id="IPR012936">
    <property type="entry name" value="Erv_C"/>
</dbReference>
<dbReference type="InterPro" id="IPR039542">
    <property type="entry name" value="Erv_N"/>
</dbReference>
<evidence type="ECO:0000259" key="8">
    <source>
        <dbReference type="Pfam" id="PF07970"/>
    </source>
</evidence>
<dbReference type="AlphaFoldDB" id="A0A830HB40"/>
<protein>
    <recommendedName>
        <fullName evidence="12">Endoplasmic reticulum vesicle transporter C-terminal domain-containing protein</fullName>
    </recommendedName>
</protein>
<evidence type="ECO:0000256" key="2">
    <source>
        <dbReference type="ARBA" id="ARBA00005648"/>
    </source>
</evidence>
<feature type="region of interest" description="Disordered" evidence="6">
    <location>
        <begin position="288"/>
        <end position="307"/>
    </location>
</feature>
<evidence type="ECO:0000313" key="11">
    <source>
        <dbReference type="Proteomes" id="UP000660262"/>
    </source>
</evidence>
<dbReference type="Pfam" id="PF13850">
    <property type="entry name" value="ERGIC_N"/>
    <property type="match status" value="1"/>
</dbReference>
<evidence type="ECO:0000256" key="1">
    <source>
        <dbReference type="ARBA" id="ARBA00004141"/>
    </source>
</evidence>
<sequence length="388" mass="43025">MARAGPLSSLRRLSAYPRAQEHLTTQTTTGAVVTLMGIVIALVLFVNETALSLRPATVQRMDVDATKHEKLRIHVDISLWRLPCVAVSLDALDQSGKHEVDLHTSIYKQPLDSNGAAIVGKTPEREWTLRDTPQQGGLMTKDGKEDNSAPSALQRHVRAFQHSQQIVRDIEKALGREEGCRVYGHLDVERVGGNFHISVHTQNFFVLQQLFAADTARINTSHTIDSLSFGRAYPGRVNPLDGTARTVSSGASTFRYFMKIVPTNYRYRSARAVPRVVTTRAASAAAAAAEVERREEEGDEPTFDDDEGRRVLRTNQYSVTEYVSHTKPGDGVVPAVFFVYDLSPIAITIDEVPFKFGHYLTRVCAVVGGVFAVTRMVDRWAWKAMEST</sequence>
<organism evidence="10 11">
    <name type="scientific">Pycnococcus provasolii</name>
    <dbReference type="NCBI Taxonomy" id="41880"/>
    <lineage>
        <taxon>Eukaryota</taxon>
        <taxon>Viridiplantae</taxon>
        <taxon>Chlorophyta</taxon>
        <taxon>Pseudoscourfieldiophyceae</taxon>
        <taxon>Pseudoscourfieldiales</taxon>
        <taxon>Pycnococcaceae</taxon>
        <taxon>Pycnococcus</taxon>
    </lineage>
</organism>
<comment type="subcellular location">
    <subcellularLocation>
        <location evidence="1">Membrane</location>
        <topology evidence="1">Multi-pass membrane protein</topology>
    </subcellularLocation>
</comment>
<gene>
    <name evidence="10" type="ORF">PPROV_000244800</name>
</gene>
<proteinExistence type="inferred from homology"/>
<evidence type="ECO:0000256" key="4">
    <source>
        <dbReference type="ARBA" id="ARBA00022989"/>
    </source>
</evidence>
<dbReference type="Pfam" id="PF07970">
    <property type="entry name" value="COPIIcoated_ERV"/>
    <property type="match status" value="1"/>
</dbReference>
<dbReference type="GO" id="GO:0016020">
    <property type="term" value="C:membrane"/>
    <property type="evidence" value="ECO:0007669"/>
    <property type="project" value="UniProtKB-SubCell"/>
</dbReference>
<dbReference type="EMBL" id="BNJQ01000006">
    <property type="protein sequence ID" value="GHP03693.1"/>
    <property type="molecule type" value="Genomic_DNA"/>
</dbReference>
<dbReference type="GO" id="GO:0005783">
    <property type="term" value="C:endoplasmic reticulum"/>
    <property type="evidence" value="ECO:0007669"/>
    <property type="project" value="TreeGrafter"/>
</dbReference>
<evidence type="ECO:0000256" key="5">
    <source>
        <dbReference type="ARBA" id="ARBA00023136"/>
    </source>
</evidence>
<dbReference type="OrthoDB" id="270930at2759"/>
<dbReference type="PANTHER" id="PTHR10984:SF25">
    <property type="entry name" value="ENDOPLASMIC RETICULUM-GOLGI INTERMEDIATE COMPARTMENT PROTEIN 3"/>
    <property type="match status" value="1"/>
</dbReference>
<dbReference type="Proteomes" id="UP000660262">
    <property type="component" value="Unassembled WGS sequence"/>
</dbReference>
<accession>A0A830HB40</accession>
<keyword evidence="3 7" id="KW-0812">Transmembrane</keyword>
<evidence type="ECO:0000256" key="3">
    <source>
        <dbReference type="ARBA" id="ARBA00022692"/>
    </source>
</evidence>
<dbReference type="InterPro" id="IPR045888">
    <property type="entry name" value="Erv"/>
</dbReference>
<feature type="transmembrane region" description="Helical" evidence="7">
    <location>
        <begin position="31"/>
        <end position="51"/>
    </location>
</feature>
<keyword evidence="11" id="KW-1185">Reference proteome</keyword>
<comment type="caution">
    <text evidence="10">The sequence shown here is derived from an EMBL/GenBank/DDBJ whole genome shotgun (WGS) entry which is preliminary data.</text>
</comment>
<evidence type="ECO:0000259" key="9">
    <source>
        <dbReference type="Pfam" id="PF13850"/>
    </source>
</evidence>
<keyword evidence="4 7" id="KW-1133">Transmembrane helix</keyword>
<feature type="compositionally biased region" description="Acidic residues" evidence="6">
    <location>
        <begin position="297"/>
        <end position="306"/>
    </location>
</feature>
<name>A0A830HB40_9CHLO</name>
<dbReference type="PANTHER" id="PTHR10984">
    <property type="entry name" value="ENDOPLASMIC RETICULUM-GOLGI INTERMEDIATE COMPARTMENT PROTEIN"/>
    <property type="match status" value="1"/>
</dbReference>
<reference evidence="10" key="1">
    <citation type="submission" date="2020-10" db="EMBL/GenBank/DDBJ databases">
        <title>Unveiling of a novel bifunctional photoreceptor, Dualchrome1, isolated from a cosmopolitan green alga.</title>
        <authorList>
            <person name="Suzuki S."/>
            <person name="Kawachi M."/>
        </authorList>
    </citation>
    <scope>NUCLEOTIDE SEQUENCE</scope>
    <source>
        <strain evidence="10">NIES 2893</strain>
    </source>
</reference>
<evidence type="ECO:0008006" key="12">
    <source>
        <dbReference type="Google" id="ProtNLM"/>
    </source>
</evidence>
<evidence type="ECO:0000313" key="10">
    <source>
        <dbReference type="EMBL" id="GHP03693.1"/>
    </source>
</evidence>